<dbReference type="EMBL" id="CP007243">
    <property type="protein sequence ID" value="AIA31894.1"/>
    <property type="molecule type" value="Genomic_DNA"/>
</dbReference>
<organism evidence="1 2">
    <name type="scientific">Leptospirillum ferriphilum YSK</name>
    <dbReference type="NCBI Taxonomy" id="1441628"/>
    <lineage>
        <taxon>Bacteria</taxon>
        <taxon>Pseudomonadati</taxon>
        <taxon>Nitrospirota</taxon>
        <taxon>Nitrospiria</taxon>
        <taxon>Nitrospirales</taxon>
        <taxon>Nitrospiraceae</taxon>
        <taxon>Leptospirillum</taxon>
    </lineage>
</organism>
<evidence type="ECO:0000313" key="1">
    <source>
        <dbReference type="EMBL" id="AIA31894.1"/>
    </source>
</evidence>
<dbReference type="HOGENOM" id="CLU_146648_0_0_0"/>
<accession>A0A059XTF3</accession>
<dbReference type="KEGG" id="lfp:Y981_09770"/>
<keyword evidence="2" id="KW-1185">Reference proteome</keyword>
<reference evidence="1 2" key="2">
    <citation type="journal article" date="2015" name="Biomed. Res. Int.">
        <title>Effects of Arsenite Resistance on the Growth and Functional Gene Expression of Leptospirillum ferriphilum and Acidithiobacillus thiooxidans in Pure Culture and Coculture.</title>
        <authorList>
            <person name="Jiang H."/>
            <person name="Liang Y."/>
            <person name="Yin H."/>
            <person name="Xiao Y."/>
            <person name="Guo X."/>
            <person name="Xu Y."/>
            <person name="Hu Q."/>
            <person name="Liu H."/>
            <person name="Liu X."/>
        </authorList>
    </citation>
    <scope>NUCLEOTIDE SEQUENCE [LARGE SCALE GENOMIC DNA]</scope>
    <source>
        <strain evidence="1 2">YSK</strain>
    </source>
</reference>
<protein>
    <submittedName>
        <fullName evidence="1">Uncharacterized protein</fullName>
    </submittedName>
</protein>
<gene>
    <name evidence="1" type="ORF">Y981_09770</name>
</gene>
<evidence type="ECO:0000313" key="2">
    <source>
        <dbReference type="Proteomes" id="UP000027059"/>
    </source>
</evidence>
<proteinExistence type="predicted"/>
<dbReference type="Proteomes" id="UP000027059">
    <property type="component" value="Chromosome"/>
</dbReference>
<dbReference type="AlphaFoldDB" id="A0A059XTF3"/>
<reference evidence="2" key="1">
    <citation type="submission" date="2014-02" db="EMBL/GenBank/DDBJ databases">
        <title>Complete genome sequence and comparative genomic analysis of the nitrogen-fixing bacterium Leptospirillum ferriphilum YSK.</title>
        <authorList>
            <person name="Guo X."/>
            <person name="Yin H."/>
            <person name="Liang Y."/>
            <person name="Hu Q."/>
            <person name="Ma L."/>
            <person name="Xiao Y."/>
            <person name="Zhang X."/>
            <person name="Qiu G."/>
            <person name="Liu X."/>
        </authorList>
    </citation>
    <scope>NUCLEOTIDE SEQUENCE [LARGE SCALE GENOMIC DNA]</scope>
    <source>
        <strain evidence="2">YSK</strain>
    </source>
</reference>
<sequence length="149" mass="16934">MCLKIIGEFYQREHPVSNEPGLLMESRDLAVRSCMIFWSFFVGLTILSSSAYGEDLSGLHLRLPEHIRSGEEWPLRVTFDHAPPENTFYRLFVKIDGTPVAFSDLSRGRRTTINIPATHAGLHRLSLTWKNAPGGKEVVIRRIFQVPGR</sequence>
<name>A0A059XTF3_9BACT</name>